<name>A0A9P4V0I1_9PLEO</name>
<keyword evidence="4" id="KW-1185">Reference proteome</keyword>
<dbReference type="AlphaFoldDB" id="A0A9P4V0I1"/>
<feature type="domain" description="Heterokaryon incompatibility" evidence="2">
    <location>
        <begin position="280"/>
        <end position="418"/>
    </location>
</feature>
<proteinExistence type="predicted"/>
<feature type="region of interest" description="Disordered" evidence="1">
    <location>
        <begin position="1"/>
        <end position="88"/>
    </location>
</feature>
<organism evidence="3 4">
    <name type="scientific">Polyplosphaeria fusca</name>
    <dbReference type="NCBI Taxonomy" id="682080"/>
    <lineage>
        <taxon>Eukaryota</taxon>
        <taxon>Fungi</taxon>
        <taxon>Dikarya</taxon>
        <taxon>Ascomycota</taxon>
        <taxon>Pezizomycotina</taxon>
        <taxon>Dothideomycetes</taxon>
        <taxon>Pleosporomycetidae</taxon>
        <taxon>Pleosporales</taxon>
        <taxon>Tetraplosphaeriaceae</taxon>
        <taxon>Polyplosphaeria</taxon>
    </lineage>
</organism>
<feature type="compositionally biased region" description="Low complexity" evidence="1">
    <location>
        <begin position="13"/>
        <end position="44"/>
    </location>
</feature>
<dbReference type="EMBL" id="ML996183">
    <property type="protein sequence ID" value="KAF2732088.1"/>
    <property type="molecule type" value="Genomic_DNA"/>
</dbReference>
<protein>
    <submittedName>
        <fullName evidence="3">HET-domain-containing protein</fullName>
    </submittedName>
</protein>
<evidence type="ECO:0000313" key="4">
    <source>
        <dbReference type="Proteomes" id="UP000799444"/>
    </source>
</evidence>
<gene>
    <name evidence="3" type="ORF">EJ04DRAFT_578615</name>
</gene>
<dbReference type="Proteomes" id="UP000799444">
    <property type="component" value="Unassembled WGS sequence"/>
</dbReference>
<dbReference type="InterPro" id="IPR010730">
    <property type="entry name" value="HET"/>
</dbReference>
<evidence type="ECO:0000259" key="2">
    <source>
        <dbReference type="Pfam" id="PF06985"/>
    </source>
</evidence>
<comment type="caution">
    <text evidence="3">The sequence shown here is derived from an EMBL/GenBank/DDBJ whole genome shotgun (WGS) entry which is preliminary data.</text>
</comment>
<dbReference type="Pfam" id="PF06985">
    <property type="entry name" value="HET"/>
    <property type="match status" value="1"/>
</dbReference>
<accession>A0A9P4V0I1</accession>
<dbReference type="PANTHER" id="PTHR33112:SF1">
    <property type="entry name" value="HETEROKARYON INCOMPATIBILITY DOMAIN-CONTAINING PROTEIN"/>
    <property type="match status" value="1"/>
</dbReference>
<dbReference type="OrthoDB" id="5428863at2759"/>
<evidence type="ECO:0000313" key="3">
    <source>
        <dbReference type="EMBL" id="KAF2732088.1"/>
    </source>
</evidence>
<sequence length="760" mass="87159">MDPQRPSNLYRYFTTSKGSSFGSLSKESSSSSSQSTAATSFSGAPSQSFKRSRELSDEDEPDGGRKRIKRDGNKTLHDNPAFTTYSPWNTRPKASESLCDVCRAIDIEQVFTMPDLAAMTQKGGGVIVRHLQSHDVFSIDCDLCQILLRIKRARIGKQKLHWCMVAYSAVRMFVANEVQQDSVILTMQPYEERLPSRVWRFLISTEQDQDTFHGRKLGERIDWTVVKQWIEFCNRHHSQHCRKFYVLQLPGFKVIDCTNRQIVDVENLLRPTQTHKAFEYVTLSYVWGLNNSKTPVQKALPEVLPATIEDAVTACNSLGFRYLWIDRYCVPQNDDEADRELKQMLIQNMGLIYENSALTLIAVAGENPDCGLPGVRPSVQRLQPSVRIGKRSFVLVNTDFKEDLDNSIWNKRGWPFQEAVLARRRLLFTERGLYFQCRSMNGFEELHMPFDAVHTSERQGNRPNAKIWRLFPSQGVGKAPTDILGLISKYSSKKFSDEKDAYSAFLGILKGFERMNVKNLYGLPLFQPAAFCFHLQNATQRLIYGLSWFTSGCRIGSEGRRRDHPSWTWVGWKAENGASYKYLDDLVPAPNAPKWTPDRFPQHHVRVEYEDGEHEDWERSLNSVTSLSHRSRPPAILWITGPLVDVTIDRWDMDFPVRIGTVEYRRIHQSTEVERWRSYMQLQQNYAIRQHVSLKGLVLYYGSPHGDGVGNLLLLAEVKTAVYERVGVTRVGRSEITRSSFEELVESGEIEVINATVKIR</sequence>
<evidence type="ECO:0000256" key="1">
    <source>
        <dbReference type="SAM" id="MobiDB-lite"/>
    </source>
</evidence>
<reference evidence="3" key="1">
    <citation type="journal article" date="2020" name="Stud. Mycol.">
        <title>101 Dothideomycetes genomes: a test case for predicting lifestyles and emergence of pathogens.</title>
        <authorList>
            <person name="Haridas S."/>
            <person name="Albert R."/>
            <person name="Binder M."/>
            <person name="Bloem J."/>
            <person name="Labutti K."/>
            <person name="Salamov A."/>
            <person name="Andreopoulos B."/>
            <person name="Baker S."/>
            <person name="Barry K."/>
            <person name="Bills G."/>
            <person name="Bluhm B."/>
            <person name="Cannon C."/>
            <person name="Castanera R."/>
            <person name="Culley D."/>
            <person name="Daum C."/>
            <person name="Ezra D."/>
            <person name="Gonzalez J."/>
            <person name="Henrissat B."/>
            <person name="Kuo A."/>
            <person name="Liang C."/>
            <person name="Lipzen A."/>
            <person name="Lutzoni F."/>
            <person name="Magnuson J."/>
            <person name="Mondo S."/>
            <person name="Nolan M."/>
            <person name="Ohm R."/>
            <person name="Pangilinan J."/>
            <person name="Park H.-J."/>
            <person name="Ramirez L."/>
            <person name="Alfaro M."/>
            <person name="Sun H."/>
            <person name="Tritt A."/>
            <person name="Yoshinaga Y."/>
            <person name="Zwiers L.-H."/>
            <person name="Turgeon B."/>
            <person name="Goodwin S."/>
            <person name="Spatafora J."/>
            <person name="Crous P."/>
            <person name="Grigoriev I."/>
        </authorList>
    </citation>
    <scope>NUCLEOTIDE SEQUENCE</scope>
    <source>
        <strain evidence="3">CBS 125425</strain>
    </source>
</reference>
<feature type="compositionally biased region" description="Basic and acidic residues" evidence="1">
    <location>
        <begin position="62"/>
        <end position="77"/>
    </location>
</feature>
<dbReference type="PANTHER" id="PTHR33112">
    <property type="entry name" value="DOMAIN PROTEIN, PUTATIVE-RELATED"/>
    <property type="match status" value="1"/>
</dbReference>